<name>A0A545W4L3_9HYPO</name>
<dbReference type="Proteomes" id="UP000315783">
    <property type="component" value="Unassembled WGS sequence"/>
</dbReference>
<dbReference type="PANTHER" id="PTHR38110:SF1">
    <property type="entry name" value="THIOESTERASE DOMAIN-CONTAINING PROTEIN"/>
    <property type="match status" value="1"/>
</dbReference>
<dbReference type="SUPFAM" id="SSF54637">
    <property type="entry name" value="Thioesterase/thiol ester dehydrase-isomerase"/>
    <property type="match status" value="2"/>
</dbReference>
<dbReference type="InterPro" id="IPR049450">
    <property type="entry name" value="ACOT8-like_C"/>
</dbReference>
<dbReference type="InterPro" id="IPR042171">
    <property type="entry name" value="Acyl-CoA_hotdog"/>
</dbReference>
<dbReference type="Gene3D" id="2.40.160.210">
    <property type="entry name" value="Acyl-CoA thioesterase, double hotdog domain"/>
    <property type="match status" value="1"/>
</dbReference>
<organism evidence="3 4">
    <name type="scientific">Cordyceps javanica</name>
    <dbReference type="NCBI Taxonomy" id="43265"/>
    <lineage>
        <taxon>Eukaryota</taxon>
        <taxon>Fungi</taxon>
        <taxon>Dikarya</taxon>
        <taxon>Ascomycota</taxon>
        <taxon>Pezizomycotina</taxon>
        <taxon>Sordariomycetes</taxon>
        <taxon>Hypocreomycetidae</taxon>
        <taxon>Hypocreales</taxon>
        <taxon>Cordycipitaceae</taxon>
        <taxon>Cordyceps</taxon>
    </lineage>
</organism>
<dbReference type="Pfam" id="PF13622">
    <property type="entry name" value="4HBT_3"/>
    <property type="match status" value="1"/>
</dbReference>
<keyword evidence="4" id="KW-1185">Reference proteome</keyword>
<gene>
    <name evidence="3" type="ORF">IF1G_03658</name>
</gene>
<protein>
    <submittedName>
        <fullName evidence="3">Thioesterase family protein</fullName>
    </submittedName>
</protein>
<dbReference type="AlphaFoldDB" id="A0A545W4L3"/>
<evidence type="ECO:0000259" key="2">
    <source>
        <dbReference type="Pfam" id="PF20789"/>
    </source>
</evidence>
<evidence type="ECO:0000313" key="3">
    <source>
        <dbReference type="EMBL" id="TQV97915.1"/>
    </source>
</evidence>
<comment type="caution">
    <text evidence="3">The sequence shown here is derived from an EMBL/GenBank/DDBJ whole genome shotgun (WGS) entry which is preliminary data.</text>
</comment>
<dbReference type="EMBL" id="SPUK01000004">
    <property type="protein sequence ID" value="TQV97915.1"/>
    <property type="molecule type" value="Genomic_DNA"/>
</dbReference>
<proteinExistence type="predicted"/>
<dbReference type="InterPro" id="IPR049449">
    <property type="entry name" value="TesB_ACOT8-like_N"/>
</dbReference>
<dbReference type="InterPro" id="IPR029069">
    <property type="entry name" value="HotDog_dom_sf"/>
</dbReference>
<feature type="domain" description="Acyl-CoA thioesterase-like C-terminal" evidence="2">
    <location>
        <begin position="173"/>
        <end position="304"/>
    </location>
</feature>
<accession>A0A545W4L3</accession>
<dbReference type="PANTHER" id="PTHR38110">
    <property type="entry name" value="CHROMOSOME 23, WHOLE GENOME SHOTGUN SEQUENCE"/>
    <property type="match status" value="1"/>
</dbReference>
<dbReference type="STRING" id="43265.A0A545W4L3"/>
<feature type="domain" description="Acyl-CoA thioesterase-like N-terminal HotDog" evidence="1">
    <location>
        <begin position="36"/>
        <end position="114"/>
    </location>
</feature>
<evidence type="ECO:0000259" key="1">
    <source>
        <dbReference type="Pfam" id="PF13622"/>
    </source>
</evidence>
<dbReference type="Pfam" id="PF20789">
    <property type="entry name" value="4HBT_3C"/>
    <property type="match status" value="1"/>
</dbReference>
<sequence>MSAVTSEDGHAAATAANSTEVQQVGSKTYVVDLAPAFNIGTVPNGGYVAGHFLAVALTHVAKYGHHHVISAHWDFLNRSRAGRGTMVVDEVKIARNMSVLHISLYQDGQLMEAPWVSADARRVVTGSITCRDMATETGQSLDGEWAAEYPVQPTDLNLLPLGQDPNWELFAEGKFRKNTHWNMYEQKQGAAPAGIRDMWIEYKSGGPIKNLDLAYLSDVTPAVCTHGLQHSPANASQLVQGAVSWYPTLNIHMDFKKSLPVDGVRWLRLRTSIQGSKNGRYGCDVDIYDTDGDVVAQARHVAMIVDMSRNTAGRGKANL</sequence>
<dbReference type="OrthoDB" id="2532955at2759"/>
<evidence type="ECO:0000313" key="4">
    <source>
        <dbReference type="Proteomes" id="UP000315783"/>
    </source>
</evidence>
<dbReference type="InterPro" id="IPR052389">
    <property type="entry name" value="Sec_Metab_Biosynth-Assoc"/>
</dbReference>
<reference evidence="3 4" key="1">
    <citation type="journal article" date="2019" name="Appl. Microbiol. Biotechnol.">
        <title>Genome sequence of Isaria javanica and comparative genome analysis insights into family S53 peptidase evolution in fungal entomopathogens.</title>
        <authorList>
            <person name="Lin R."/>
            <person name="Zhang X."/>
            <person name="Xin B."/>
            <person name="Zou M."/>
            <person name="Gao Y."/>
            <person name="Qin F."/>
            <person name="Hu Q."/>
            <person name="Xie B."/>
            <person name="Cheng X."/>
        </authorList>
    </citation>
    <scope>NUCLEOTIDE SEQUENCE [LARGE SCALE GENOMIC DNA]</scope>
    <source>
        <strain evidence="3 4">IJ1G</strain>
    </source>
</reference>